<feature type="transmembrane region" description="Helical" evidence="1">
    <location>
        <begin position="109"/>
        <end position="130"/>
    </location>
</feature>
<keyword evidence="1" id="KW-1133">Transmembrane helix</keyword>
<dbReference type="EMBL" id="PVZG01000016">
    <property type="protein sequence ID" value="PRY22902.1"/>
    <property type="molecule type" value="Genomic_DNA"/>
</dbReference>
<keyword evidence="1" id="KW-0812">Transmembrane</keyword>
<dbReference type="OrthoDB" id="3629695at2"/>
<keyword evidence="3" id="KW-1185">Reference proteome</keyword>
<proteinExistence type="predicted"/>
<comment type="caution">
    <text evidence="2">The sequence shown here is derived from an EMBL/GenBank/DDBJ whole genome shotgun (WGS) entry which is preliminary data.</text>
</comment>
<name>A0A2T0RP51_9ACTN</name>
<protein>
    <submittedName>
        <fullName evidence="2">Uncharacterized protein</fullName>
    </submittedName>
</protein>
<sequence length="140" mass="15451">MSTTAGFGTKYLGFSKRQPDGTHTATEWATAILPIWPLRRHQLVVGATSGQYHRGTISYVTPYRIVASTRLRPLEILATYLAWWVLMPGIAVGPIVLLNLSGSEAQDGFGPNLLAILWLIFVPAGIERLARQVRQLPGQR</sequence>
<gene>
    <name evidence="2" type="ORF">CLV70_116165</name>
</gene>
<organism evidence="2 3">
    <name type="scientific">Pseudosporangium ferrugineum</name>
    <dbReference type="NCBI Taxonomy" id="439699"/>
    <lineage>
        <taxon>Bacteria</taxon>
        <taxon>Bacillati</taxon>
        <taxon>Actinomycetota</taxon>
        <taxon>Actinomycetes</taxon>
        <taxon>Micromonosporales</taxon>
        <taxon>Micromonosporaceae</taxon>
        <taxon>Pseudosporangium</taxon>
    </lineage>
</organism>
<keyword evidence="1" id="KW-0472">Membrane</keyword>
<accession>A0A2T0RP51</accession>
<evidence type="ECO:0000256" key="1">
    <source>
        <dbReference type="SAM" id="Phobius"/>
    </source>
</evidence>
<dbReference type="Proteomes" id="UP000239209">
    <property type="component" value="Unassembled WGS sequence"/>
</dbReference>
<feature type="transmembrane region" description="Helical" evidence="1">
    <location>
        <begin position="77"/>
        <end position="97"/>
    </location>
</feature>
<dbReference type="RefSeq" id="WP_106129842.1">
    <property type="nucleotide sequence ID" value="NZ_PVZG01000016.1"/>
</dbReference>
<evidence type="ECO:0000313" key="3">
    <source>
        <dbReference type="Proteomes" id="UP000239209"/>
    </source>
</evidence>
<dbReference type="AlphaFoldDB" id="A0A2T0RP51"/>
<reference evidence="2 3" key="1">
    <citation type="submission" date="2018-03" db="EMBL/GenBank/DDBJ databases">
        <title>Genomic Encyclopedia of Archaeal and Bacterial Type Strains, Phase II (KMG-II): from individual species to whole genera.</title>
        <authorList>
            <person name="Goeker M."/>
        </authorList>
    </citation>
    <scope>NUCLEOTIDE SEQUENCE [LARGE SCALE GENOMIC DNA]</scope>
    <source>
        <strain evidence="2 3">DSM 45348</strain>
    </source>
</reference>
<evidence type="ECO:0000313" key="2">
    <source>
        <dbReference type="EMBL" id="PRY22902.1"/>
    </source>
</evidence>